<feature type="region of interest" description="Disordered" evidence="1">
    <location>
        <begin position="39"/>
        <end position="112"/>
    </location>
</feature>
<sequence>MALPLLQHLLPLPLLQLLFHFLSMIILRVFRTPLHPTSLTTDAAHDIPTPTDPTNFFSSLDKGHHVDDSTSISPTSSYSSVAQNNASISATVKDSSPTSLSATATGTPASPA</sequence>
<evidence type="ECO:0000313" key="3">
    <source>
        <dbReference type="Proteomes" id="UP000554482"/>
    </source>
</evidence>
<protein>
    <submittedName>
        <fullName evidence="2">Uncharacterized protein</fullName>
    </submittedName>
</protein>
<comment type="caution">
    <text evidence="2">The sequence shown here is derived from an EMBL/GenBank/DDBJ whole genome shotgun (WGS) entry which is preliminary data.</text>
</comment>
<reference evidence="2 3" key="1">
    <citation type="submission" date="2020-06" db="EMBL/GenBank/DDBJ databases">
        <title>Transcriptomic and genomic resources for Thalictrum thalictroides and T. hernandezii: Facilitating candidate gene discovery in an emerging model plant lineage.</title>
        <authorList>
            <person name="Arias T."/>
            <person name="Riano-Pachon D.M."/>
            <person name="Di Stilio V.S."/>
        </authorList>
    </citation>
    <scope>NUCLEOTIDE SEQUENCE [LARGE SCALE GENOMIC DNA]</scope>
    <source>
        <strain evidence="3">cv. WT478/WT964</strain>
        <tissue evidence="2">Leaves</tissue>
    </source>
</reference>
<evidence type="ECO:0000313" key="2">
    <source>
        <dbReference type="EMBL" id="KAF5183943.1"/>
    </source>
</evidence>
<feature type="compositionally biased region" description="Low complexity" evidence="1">
    <location>
        <begin position="69"/>
        <end position="80"/>
    </location>
</feature>
<name>A0A7J6VGB6_THATH</name>
<organism evidence="2 3">
    <name type="scientific">Thalictrum thalictroides</name>
    <name type="common">Rue-anemone</name>
    <name type="synonym">Anemone thalictroides</name>
    <dbReference type="NCBI Taxonomy" id="46969"/>
    <lineage>
        <taxon>Eukaryota</taxon>
        <taxon>Viridiplantae</taxon>
        <taxon>Streptophyta</taxon>
        <taxon>Embryophyta</taxon>
        <taxon>Tracheophyta</taxon>
        <taxon>Spermatophyta</taxon>
        <taxon>Magnoliopsida</taxon>
        <taxon>Ranunculales</taxon>
        <taxon>Ranunculaceae</taxon>
        <taxon>Thalictroideae</taxon>
        <taxon>Thalictrum</taxon>
    </lineage>
</organism>
<evidence type="ECO:0000256" key="1">
    <source>
        <dbReference type="SAM" id="MobiDB-lite"/>
    </source>
</evidence>
<dbReference type="EMBL" id="JABWDY010032743">
    <property type="protein sequence ID" value="KAF5183943.1"/>
    <property type="molecule type" value="Genomic_DNA"/>
</dbReference>
<feature type="compositionally biased region" description="Polar residues" evidence="1">
    <location>
        <begin position="81"/>
        <end position="94"/>
    </location>
</feature>
<proteinExistence type="predicted"/>
<accession>A0A7J6VGB6</accession>
<gene>
    <name evidence="2" type="ORF">FRX31_026470</name>
</gene>
<feature type="compositionally biased region" description="Low complexity" evidence="1">
    <location>
        <begin position="95"/>
        <end position="112"/>
    </location>
</feature>
<dbReference type="AlphaFoldDB" id="A0A7J6VGB6"/>
<keyword evidence="3" id="KW-1185">Reference proteome</keyword>
<dbReference type="Proteomes" id="UP000554482">
    <property type="component" value="Unassembled WGS sequence"/>
</dbReference>